<feature type="domain" description="Response regulatory" evidence="14">
    <location>
        <begin position="751"/>
        <end position="866"/>
    </location>
</feature>
<dbReference type="CDD" id="cd00082">
    <property type="entry name" value="HisKA"/>
    <property type="match status" value="1"/>
</dbReference>
<dbReference type="Gene3D" id="1.10.287.130">
    <property type="match status" value="1"/>
</dbReference>
<evidence type="ECO:0000256" key="9">
    <source>
        <dbReference type="ARBA" id="ARBA00023012"/>
    </source>
</evidence>
<dbReference type="InterPro" id="IPR035965">
    <property type="entry name" value="PAS-like_dom_sf"/>
</dbReference>
<dbReference type="PANTHER" id="PTHR43065:SF42">
    <property type="entry name" value="TWO-COMPONENT SENSOR PPRA"/>
    <property type="match status" value="1"/>
</dbReference>
<dbReference type="InterPro" id="IPR003594">
    <property type="entry name" value="HATPase_dom"/>
</dbReference>
<dbReference type="NCBIfam" id="TIGR00229">
    <property type="entry name" value="sensory_box"/>
    <property type="match status" value="1"/>
</dbReference>
<feature type="modified residue" description="4-aspartylphosphate" evidence="10">
    <location>
        <position position="801"/>
    </location>
</feature>
<dbReference type="EC" id="2.7.13.3" evidence="3"/>
<dbReference type="SUPFAM" id="SSF47384">
    <property type="entry name" value="Homodimeric domain of signal transducing histidine kinase"/>
    <property type="match status" value="1"/>
</dbReference>
<dbReference type="Gene3D" id="3.40.50.2300">
    <property type="match status" value="1"/>
</dbReference>
<keyword evidence="6 12" id="KW-0812">Transmembrane</keyword>
<sequence length="875" mass="92608">MRPKNRTTAGVGAPLRAYLMGLTALFVLTAAGAIWFGWERARTDGLAAARADARFAAGKAAQQMGEGVTTVQATVGSLASAPGAAEVYTDPTACRLSFNLGSSDAGHLDLLRPDGTVACSSRPLRDAAEARTYRGAGWLAAANREPQVTGPVPDPRTGRPAVLISAPLPGLGSVIAMVDLAEFGRNAGQAYGGARDLEFLVLGPDGSSILTRWPDPVRWSGLPLRPSAFAAPGPGGDGTDVTGVPRVYGQATVPGAGWIVYAGADRSAALAAERRSAGWQAFIAAIGLAAGLLATLLVYRRITRPIGRLRAAVHRAADTGDLDAEVTVAGPREVRALGAEFAGLLAAVDRELAERRQAEEAAREHERNYRQMFDTSPNPIYLFEPDTLRLVAVNDAAVAYFGRGREALLALTVPDLCPADDAAAVTQAMAGAGVVDRGRRMRHLRRDGTVTDVELTSHVTVFAGRTVRCAVVDDVTEREQLQRRLRQSERLESLGQLAGGIAHDFNNLLGIINGYAGMCATDVEELAPDEPEWRRLRADLLEIVAAGDRAAGLTRQLLAFARADSVVELRVVDVNAVVTDVERLLRRTLGEDIALRTNLTGDPALVKGDVGRLEQILVNLAVNARDAMPQGGALTIDTDVVAVDDHYAAQHPGARPGRYVRLRVSDTGAGMSRETLERAFEPFFTTKPVGQGTGLGLATIYGIVTQLGGHAQIYSELGHGTTVGVLLPVTEETADAAGAAAAPPEPGAGQTILLVEDDESLRALTERILRSGGYTVLSASRAAEARTLAREHADIDLLLTDVVMPDMHGPDLAAALHADRPDLRVLYMSGYAETILAARSTLPGGTVLLNKPVTAHELLSAVSRELRGARRRQPR</sequence>
<comment type="subcellular location">
    <subcellularLocation>
        <location evidence="2">Cell membrane</location>
    </subcellularLocation>
</comment>
<dbReference type="PROSITE" id="PS50112">
    <property type="entry name" value="PAS"/>
    <property type="match status" value="1"/>
</dbReference>
<dbReference type="InterPro" id="IPR036890">
    <property type="entry name" value="HATPase_C_sf"/>
</dbReference>
<dbReference type="Gene3D" id="6.10.340.10">
    <property type="match status" value="1"/>
</dbReference>
<dbReference type="SMART" id="SM00091">
    <property type="entry name" value="PAS"/>
    <property type="match status" value="1"/>
</dbReference>
<feature type="transmembrane region" description="Helical" evidence="12">
    <location>
        <begin position="277"/>
        <end position="299"/>
    </location>
</feature>
<evidence type="ECO:0000256" key="3">
    <source>
        <dbReference type="ARBA" id="ARBA00012438"/>
    </source>
</evidence>
<evidence type="ECO:0000256" key="11">
    <source>
        <dbReference type="SAM" id="Coils"/>
    </source>
</evidence>
<dbReference type="InterPro" id="IPR000014">
    <property type="entry name" value="PAS"/>
</dbReference>
<dbReference type="Pfam" id="PF13188">
    <property type="entry name" value="PAS_8"/>
    <property type="match status" value="1"/>
</dbReference>
<dbReference type="InterPro" id="IPR036097">
    <property type="entry name" value="HisK_dim/P_sf"/>
</dbReference>
<evidence type="ECO:0000259" key="16">
    <source>
        <dbReference type="PROSITE" id="PS50885"/>
    </source>
</evidence>
<dbReference type="AlphaFoldDB" id="A0A8J4DJ58"/>
<proteinExistence type="predicted"/>
<feature type="domain" description="Histidine kinase" evidence="13">
    <location>
        <begin position="500"/>
        <end position="731"/>
    </location>
</feature>
<keyword evidence="18" id="KW-1185">Reference proteome</keyword>
<feature type="domain" description="HAMP" evidence="16">
    <location>
        <begin position="300"/>
        <end position="353"/>
    </location>
</feature>
<dbReference type="RefSeq" id="WP_203938719.1">
    <property type="nucleotide sequence ID" value="NZ_BAAAGJ010000005.1"/>
</dbReference>
<dbReference type="Pfam" id="PF00672">
    <property type="entry name" value="HAMP"/>
    <property type="match status" value="1"/>
</dbReference>
<evidence type="ECO:0000259" key="13">
    <source>
        <dbReference type="PROSITE" id="PS50109"/>
    </source>
</evidence>
<dbReference type="PROSITE" id="PS50109">
    <property type="entry name" value="HIS_KIN"/>
    <property type="match status" value="1"/>
</dbReference>
<evidence type="ECO:0000256" key="8">
    <source>
        <dbReference type="ARBA" id="ARBA00022989"/>
    </source>
</evidence>
<comment type="catalytic activity">
    <reaction evidence="1">
        <text>ATP + protein L-histidine = ADP + protein N-phospho-L-histidine.</text>
        <dbReference type="EC" id="2.7.13.3"/>
    </reaction>
</comment>
<dbReference type="GO" id="GO:0005886">
    <property type="term" value="C:plasma membrane"/>
    <property type="evidence" value="ECO:0007669"/>
    <property type="project" value="UniProtKB-SubCell"/>
</dbReference>
<dbReference type="SMART" id="SM00448">
    <property type="entry name" value="REC"/>
    <property type="match status" value="1"/>
</dbReference>
<feature type="transmembrane region" description="Helical" evidence="12">
    <location>
        <begin position="15"/>
        <end position="38"/>
    </location>
</feature>
<dbReference type="PROSITE" id="PS50885">
    <property type="entry name" value="HAMP"/>
    <property type="match status" value="1"/>
</dbReference>
<dbReference type="SMART" id="SM00387">
    <property type="entry name" value="HATPase_c"/>
    <property type="match status" value="1"/>
</dbReference>
<dbReference type="Pfam" id="PF02518">
    <property type="entry name" value="HATPase_c"/>
    <property type="match status" value="1"/>
</dbReference>
<dbReference type="PANTHER" id="PTHR43065">
    <property type="entry name" value="SENSOR HISTIDINE KINASE"/>
    <property type="match status" value="1"/>
</dbReference>
<dbReference type="SMART" id="SM00304">
    <property type="entry name" value="HAMP"/>
    <property type="match status" value="1"/>
</dbReference>
<dbReference type="SUPFAM" id="SSF55874">
    <property type="entry name" value="ATPase domain of HSP90 chaperone/DNA topoisomerase II/histidine kinase"/>
    <property type="match status" value="1"/>
</dbReference>
<evidence type="ECO:0000313" key="18">
    <source>
        <dbReference type="Proteomes" id="UP000652013"/>
    </source>
</evidence>
<organism evidence="17 18">
    <name type="scientific">Spirilliplanes yamanashiensis</name>
    <dbReference type="NCBI Taxonomy" id="42233"/>
    <lineage>
        <taxon>Bacteria</taxon>
        <taxon>Bacillati</taxon>
        <taxon>Actinomycetota</taxon>
        <taxon>Actinomycetes</taxon>
        <taxon>Micromonosporales</taxon>
        <taxon>Micromonosporaceae</taxon>
        <taxon>Spirilliplanes</taxon>
    </lineage>
</organism>
<dbReference type="EMBL" id="BOOY01000020">
    <property type="protein sequence ID" value="GIJ03446.1"/>
    <property type="molecule type" value="Genomic_DNA"/>
</dbReference>
<dbReference type="Gene3D" id="3.30.450.20">
    <property type="entry name" value="PAS domain"/>
    <property type="match status" value="1"/>
</dbReference>
<dbReference type="SUPFAM" id="SSF55785">
    <property type="entry name" value="PYP-like sensor domain (PAS domain)"/>
    <property type="match status" value="1"/>
</dbReference>
<evidence type="ECO:0000256" key="5">
    <source>
        <dbReference type="ARBA" id="ARBA00022679"/>
    </source>
</evidence>
<dbReference type="InterPro" id="IPR003660">
    <property type="entry name" value="HAMP_dom"/>
</dbReference>
<dbReference type="InterPro" id="IPR003661">
    <property type="entry name" value="HisK_dim/P_dom"/>
</dbReference>
<dbReference type="SUPFAM" id="SSF52172">
    <property type="entry name" value="CheY-like"/>
    <property type="match status" value="1"/>
</dbReference>
<dbReference type="InterPro" id="IPR001789">
    <property type="entry name" value="Sig_transdc_resp-reg_receiver"/>
</dbReference>
<evidence type="ECO:0000313" key="17">
    <source>
        <dbReference type="EMBL" id="GIJ03446.1"/>
    </source>
</evidence>
<evidence type="ECO:0000256" key="7">
    <source>
        <dbReference type="ARBA" id="ARBA00022777"/>
    </source>
</evidence>
<evidence type="ECO:0000259" key="15">
    <source>
        <dbReference type="PROSITE" id="PS50112"/>
    </source>
</evidence>
<dbReference type="Proteomes" id="UP000652013">
    <property type="component" value="Unassembled WGS sequence"/>
</dbReference>
<name>A0A8J4DJ58_9ACTN</name>
<keyword evidence="9" id="KW-0902">Two-component regulatory system</keyword>
<evidence type="ECO:0000256" key="10">
    <source>
        <dbReference type="PROSITE-ProRule" id="PRU00169"/>
    </source>
</evidence>
<keyword evidence="8 12" id="KW-1133">Transmembrane helix</keyword>
<accession>A0A8J4DJ58</accession>
<evidence type="ECO:0000259" key="14">
    <source>
        <dbReference type="PROSITE" id="PS50110"/>
    </source>
</evidence>
<evidence type="ECO:0000256" key="1">
    <source>
        <dbReference type="ARBA" id="ARBA00000085"/>
    </source>
</evidence>
<feature type="coiled-coil region" evidence="11">
    <location>
        <begin position="348"/>
        <end position="375"/>
    </location>
</feature>
<gene>
    <name evidence="17" type="ORF">Sya03_27980</name>
</gene>
<dbReference type="SMART" id="SM00388">
    <property type="entry name" value="HisKA"/>
    <property type="match status" value="1"/>
</dbReference>
<dbReference type="InterPro" id="IPR004358">
    <property type="entry name" value="Sig_transdc_His_kin-like_C"/>
</dbReference>
<keyword evidence="11" id="KW-0175">Coiled coil</keyword>
<dbReference type="Pfam" id="PF00072">
    <property type="entry name" value="Response_reg"/>
    <property type="match status" value="1"/>
</dbReference>
<keyword evidence="7" id="KW-0418">Kinase</keyword>
<dbReference type="Gene3D" id="3.30.565.10">
    <property type="entry name" value="Histidine kinase-like ATPase, C-terminal domain"/>
    <property type="match status" value="1"/>
</dbReference>
<keyword evidence="4 10" id="KW-0597">Phosphoprotein</keyword>
<dbReference type="InterPro" id="IPR005467">
    <property type="entry name" value="His_kinase_dom"/>
</dbReference>
<protein>
    <recommendedName>
        <fullName evidence="3">histidine kinase</fullName>
        <ecNumber evidence="3">2.7.13.3</ecNumber>
    </recommendedName>
</protein>
<dbReference type="PRINTS" id="PR00344">
    <property type="entry name" value="BCTRLSENSOR"/>
</dbReference>
<feature type="domain" description="PAS" evidence="15">
    <location>
        <begin position="365"/>
        <end position="429"/>
    </location>
</feature>
<reference evidence="17" key="1">
    <citation type="submission" date="2021-01" db="EMBL/GenBank/DDBJ databases">
        <title>Whole genome shotgun sequence of Spirilliplanes yamanashiensis NBRC 15828.</title>
        <authorList>
            <person name="Komaki H."/>
            <person name="Tamura T."/>
        </authorList>
    </citation>
    <scope>NUCLEOTIDE SEQUENCE</scope>
    <source>
        <strain evidence="17">NBRC 15828</strain>
    </source>
</reference>
<dbReference type="PROSITE" id="PS50110">
    <property type="entry name" value="RESPONSE_REGULATORY"/>
    <property type="match status" value="1"/>
</dbReference>
<comment type="caution">
    <text evidence="17">The sequence shown here is derived from an EMBL/GenBank/DDBJ whole genome shotgun (WGS) entry which is preliminary data.</text>
</comment>
<dbReference type="GO" id="GO:0000155">
    <property type="term" value="F:phosphorelay sensor kinase activity"/>
    <property type="evidence" value="ECO:0007669"/>
    <property type="project" value="InterPro"/>
</dbReference>
<evidence type="ECO:0000256" key="4">
    <source>
        <dbReference type="ARBA" id="ARBA00022553"/>
    </source>
</evidence>
<evidence type="ECO:0000256" key="6">
    <source>
        <dbReference type="ARBA" id="ARBA00022692"/>
    </source>
</evidence>
<keyword evidence="12" id="KW-0472">Membrane</keyword>
<keyword evidence="5" id="KW-0808">Transferase</keyword>
<dbReference type="InterPro" id="IPR011006">
    <property type="entry name" value="CheY-like_superfamily"/>
</dbReference>
<evidence type="ECO:0000256" key="12">
    <source>
        <dbReference type="SAM" id="Phobius"/>
    </source>
</evidence>
<evidence type="ECO:0000256" key="2">
    <source>
        <dbReference type="ARBA" id="ARBA00004236"/>
    </source>
</evidence>